<reference evidence="3 4" key="1">
    <citation type="journal article" date="2014" name="Appl. Environ. Microbiol.">
        <title>Genomic features of a bumble bee symbiont reflect its host environment.</title>
        <authorList>
            <person name="Martinson V.G."/>
            <person name="Magoc T."/>
            <person name="Koch H."/>
            <person name="Salzberg S.L."/>
            <person name="Moran N.A."/>
        </authorList>
    </citation>
    <scope>NUCLEOTIDE SEQUENCE [LARGE SCALE GENOMIC DNA]</scope>
    <source>
        <strain evidence="3 4">Bimp</strain>
    </source>
</reference>
<organism evidence="3 4">
    <name type="scientific">Candidatus Schmidhempelia bombi str. Bimp</name>
    <dbReference type="NCBI Taxonomy" id="1387197"/>
    <lineage>
        <taxon>Bacteria</taxon>
        <taxon>Pseudomonadati</taxon>
        <taxon>Pseudomonadota</taxon>
        <taxon>Gammaproteobacteria</taxon>
        <taxon>Orbales</taxon>
        <taxon>Orbaceae</taxon>
        <taxon>Candidatus Schmidhempelia</taxon>
    </lineage>
</organism>
<dbReference type="CDD" id="cd06223">
    <property type="entry name" value="PRTases_typeI"/>
    <property type="match status" value="1"/>
</dbReference>
<dbReference type="InterPro" id="IPR011214">
    <property type="entry name" value="UCP020967"/>
</dbReference>
<dbReference type="Proteomes" id="UP000506160">
    <property type="component" value="Unassembled WGS sequence"/>
</dbReference>
<dbReference type="RefSeq" id="WP_133459459.1">
    <property type="nucleotide sequence ID" value="NZ_AWGA01000124.1"/>
</dbReference>
<dbReference type="PIRSF" id="PIRSF020967">
    <property type="entry name" value="UCP020967"/>
    <property type="match status" value="1"/>
</dbReference>
<protein>
    <submittedName>
        <fullName evidence="3">Adenine/guanine phosphoribosyltransferase</fullName>
    </submittedName>
</protein>
<dbReference type="InterPro" id="IPR041688">
    <property type="entry name" value="PRTase_2"/>
</dbReference>
<proteinExistence type="predicted"/>
<dbReference type="GO" id="GO:0016757">
    <property type="term" value="F:glycosyltransferase activity"/>
    <property type="evidence" value="ECO:0007669"/>
    <property type="project" value="UniProtKB-KW"/>
</dbReference>
<gene>
    <name evidence="3" type="ORF">O970_09500</name>
</gene>
<dbReference type="Gene3D" id="3.40.50.2020">
    <property type="match status" value="1"/>
</dbReference>
<keyword evidence="4" id="KW-1185">Reference proteome</keyword>
<evidence type="ECO:0000259" key="1">
    <source>
        <dbReference type="Pfam" id="PF12500"/>
    </source>
</evidence>
<dbReference type="AlphaFoldDB" id="A0AB94IA79"/>
<dbReference type="InterPro" id="IPR029057">
    <property type="entry name" value="PRTase-like"/>
</dbReference>
<keyword evidence="3" id="KW-0808">Transferase</keyword>
<feature type="domain" description="TRSP" evidence="1">
    <location>
        <begin position="265"/>
        <end position="351"/>
    </location>
</feature>
<comment type="caution">
    <text evidence="3">The sequence shown here is derived from an EMBL/GenBank/DDBJ whole genome shotgun (WGS) entry which is preliminary data.</text>
</comment>
<dbReference type="EMBL" id="AWGA01000124">
    <property type="protein sequence ID" value="TEA26286.1"/>
    <property type="molecule type" value="Genomic_DNA"/>
</dbReference>
<accession>A0AB94IA79</accession>
<dbReference type="Pfam" id="PF12500">
    <property type="entry name" value="TRSP"/>
    <property type="match status" value="1"/>
</dbReference>
<name>A0AB94IA79_9GAMM</name>
<dbReference type="SUPFAM" id="SSF53271">
    <property type="entry name" value="PRTase-like"/>
    <property type="match status" value="1"/>
</dbReference>
<feature type="domain" description="Orotate phosphoribosyltransferase-like" evidence="2">
    <location>
        <begin position="27"/>
        <end position="196"/>
    </location>
</feature>
<dbReference type="InterPro" id="IPR000836">
    <property type="entry name" value="PRTase_dom"/>
</dbReference>
<evidence type="ECO:0000313" key="3">
    <source>
        <dbReference type="EMBL" id="TEA26286.1"/>
    </source>
</evidence>
<dbReference type="InterPro" id="IPR022537">
    <property type="entry name" value="TRSP_dom"/>
</dbReference>
<dbReference type="Pfam" id="PF15609">
    <property type="entry name" value="PRTase_2"/>
    <property type="match status" value="1"/>
</dbReference>
<evidence type="ECO:0000259" key="2">
    <source>
        <dbReference type="Pfam" id="PF15609"/>
    </source>
</evidence>
<sequence length="373" mass="42117">MNNNKKKLSRGTLSIKYKTGKYSINDLFEIAERNNPKRAFLFVSKILGKHIPVSPSKMRQSYQDLSQLLPTNLKGDAVFIGMAETAVGLAAGVFHESKDKFDNAILLTSTRHEMDSELLCEFKENHSHATDHLIYLPNDVTMRQILHNASTLVLIDDEMTTGNTFRNLIEALLHTDHFKNIKQIIILTLINWNEDGIKHSCIPIHCYALLNGSWLWHPNLQATPPSMPNVNITKQRNTLVIGEQDWGRLGVQHSEDNLALHITGQPDKTILVIGSCEFLWKPFLLAERLEKQGANVFFCSTTRSPIALGLAIQSVLSFTDNYGQGIPNFIYNIAHQKFDQILLCVETTKESIDPAFLDSLYAITPEVEVICYE</sequence>
<keyword evidence="3" id="KW-0328">Glycosyltransferase</keyword>
<evidence type="ECO:0000313" key="4">
    <source>
        <dbReference type="Proteomes" id="UP000506160"/>
    </source>
</evidence>